<evidence type="ECO:0000313" key="1">
    <source>
        <dbReference type="Proteomes" id="UP000887576"/>
    </source>
</evidence>
<dbReference type="Proteomes" id="UP000887576">
    <property type="component" value="Unplaced"/>
</dbReference>
<reference evidence="2" key="1">
    <citation type="submission" date="2022-11" db="UniProtKB">
        <authorList>
            <consortium name="WormBaseParasite"/>
        </authorList>
    </citation>
    <scope>IDENTIFICATION</scope>
</reference>
<organism evidence="1 2">
    <name type="scientific">Panagrolaimus sp. JU765</name>
    <dbReference type="NCBI Taxonomy" id="591449"/>
    <lineage>
        <taxon>Eukaryota</taxon>
        <taxon>Metazoa</taxon>
        <taxon>Ecdysozoa</taxon>
        <taxon>Nematoda</taxon>
        <taxon>Chromadorea</taxon>
        <taxon>Rhabditida</taxon>
        <taxon>Tylenchina</taxon>
        <taxon>Panagrolaimomorpha</taxon>
        <taxon>Panagrolaimoidea</taxon>
        <taxon>Panagrolaimidae</taxon>
        <taxon>Panagrolaimus</taxon>
    </lineage>
</organism>
<name>A0AC34PWS9_9BILA</name>
<proteinExistence type="predicted"/>
<evidence type="ECO:0000313" key="2">
    <source>
        <dbReference type="WBParaSite" id="JU765_v2.g10740.t1"/>
    </source>
</evidence>
<dbReference type="WBParaSite" id="JU765_v2.g10740.t1">
    <property type="protein sequence ID" value="JU765_v2.g10740.t1"/>
    <property type="gene ID" value="JU765_v2.g10740"/>
</dbReference>
<accession>A0AC34PWS9</accession>
<protein>
    <submittedName>
        <fullName evidence="2">Guanylate cyclase</fullName>
    </submittedName>
</protein>
<sequence>VTPLKERIEANGLSIDELNLANIYGYIHLYDALKLYALAVSSALKETKDPKIINDGRFLWNKMRKMSFAGLVAQGNDSIPTKKKRSTDSLPIGWVMMDDLAERAGVYAAFFVAGNKDEVVKVVEMNPFILGNCDGIKNKSGCLDLNLVDIQTGFWPSADGKLPSEEPACGFRNERCDYTLIIIAASLAIAAVILAFVGFVVYKIMQNKALDKIPWKIFRDDMRIVTAEEMKSMLSIGSTKTKLSNMTKFNKHHAIIGTNTHASFHIYPQKRPIVFGREDMQTMTMIKQAVHDNLNPFLG</sequence>